<organism evidence="11">
    <name type="scientific">Absidia glauca</name>
    <name type="common">Pin mould</name>
    <dbReference type="NCBI Taxonomy" id="4829"/>
    <lineage>
        <taxon>Eukaryota</taxon>
        <taxon>Fungi</taxon>
        <taxon>Fungi incertae sedis</taxon>
        <taxon>Mucoromycota</taxon>
        <taxon>Mucoromycotina</taxon>
        <taxon>Mucoromycetes</taxon>
        <taxon>Mucorales</taxon>
        <taxon>Cunninghamellaceae</taxon>
        <taxon>Absidia</taxon>
    </lineage>
</organism>
<accession>A0A163K3N2</accession>
<keyword evidence="12" id="KW-1185">Reference proteome</keyword>
<feature type="region of interest" description="Disordered" evidence="9">
    <location>
        <begin position="585"/>
        <end position="607"/>
    </location>
</feature>
<dbReference type="PROSITE" id="PS50114">
    <property type="entry name" value="GATA_ZN_FINGER_2"/>
    <property type="match status" value="1"/>
</dbReference>
<dbReference type="InterPro" id="IPR000679">
    <property type="entry name" value="Znf_GATA"/>
</dbReference>
<dbReference type="Gene3D" id="3.30.50.10">
    <property type="entry name" value="Erythroid Transcription Factor GATA-1, subunit A"/>
    <property type="match status" value="1"/>
</dbReference>
<dbReference type="PANTHER" id="PTHR10071">
    <property type="entry name" value="TRANSCRIPTION FACTOR GATA FAMILY MEMBER"/>
    <property type="match status" value="1"/>
</dbReference>
<keyword evidence="6" id="KW-0804">Transcription</keyword>
<dbReference type="InParanoid" id="A0A163K3N2"/>
<protein>
    <recommendedName>
        <fullName evidence="10">GATA-type domain-containing protein</fullName>
    </recommendedName>
</protein>
<keyword evidence="4" id="KW-0862">Zinc</keyword>
<dbReference type="SUPFAM" id="SSF57716">
    <property type="entry name" value="Glucocorticoid receptor-like (DNA-binding domain)"/>
    <property type="match status" value="1"/>
</dbReference>
<feature type="compositionally biased region" description="Polar residues" evidence="9">
    <location>
        <begin position="492"/>
        <end position="506"/>
    </location>
</feature>
<evidence type="ECO:0000256" key="7">
    <source>
        <dbReference type="ARBA" id="ARBA00023242"/>
    </source>
</evidence>
<feature type="compositionally biased region" description="Polar residues" evidence="9">
    <location>
        <begin position="164"/>
        <end position="173"/>
    </location>
</feature>
<feature type="region of interest" description="Disordered" evidence="9">
    <location>
        <begin position="215"/>
        <end position="234"/>
    </location>
</feature>
<evidence type="ECO:0000259" key="10">
    <source>
        <dbReference type="PROSITE" id="PS50114"/>
    </source>
</evidence>
<dbReference type="Pfam" id="PF00320">
    <property type="entry name" value="GATA"/>
    <property type="match status" value="1"/>
</dbReference>
<dbReference type="STRING" id="4829.A0A163K3N2"/>
<dbReference type="PRINTS" id="PR00619">
    <property type="entry name" value="GATAZNFINGER"/>
</dbReference>
<evidence type="ECO:0000256" key="2">
    <source>
        <dbReference type="ARBA" id="ARBA00022723"/>
    </source>
</evidence>
<dbReference type="GO" id="GO:0000981">
    <property type="term" value="F:DNA-binding transcription factor activity, RNA polymerase II-specific"/>
    <property type="evidence" value="ECO:0007669"/>
    <property type="project" value="TreeGrafter"/>
</dbReference>
<feature type="compositionally biased region" description="Polar residues" evidence="9">
    <location>
        <begin position="258"/>
        <end position="274"/>
    </location>
</feature>
<dbReference type="Pfam" id="PF08550">
    <property type="entry name" value="GATA_AreA"/>
    <property type="match status" value="1"/>
</dbReference>
<feature type="compositionally biased region" description="Low complexity" evidence="9">
    <location>
        <begin position="507"/>
        <end position="517"/>
    </location>
</feature>
<dbReference type="GO" id="GO:0000978">
    <property type="term" value="F:RNA polymerase II cis-regulatory region sequence-specific DNA binding"/>
    <property type="evidence" value="ECO:0007669"/>
    <property type="project" value="TreeGrafter"/>
</dbReference>
<evidence type="ECO:0000256" key="4">
    <source>
        <dbReference type="ARBA" id="ARBA00022833"/>
    </source>
</evidence>
<dbReference type="Proteomes" id="UP000078561">
    <property type="component" value="Unassembled WGS sequence"/>
</dbReference>
<dbReference type="SMART" id="SM00401">
    <property type="entry name" value="ZnF_GATA"/>
    <property type="match status" value="1"/>
</dbReference>
<feature type="compositionally biased region" description="Low complexity" evidence="9">
    <location>
        <begin position="283"/>
        <end position="303"/>
    </location>
</feature>
<evidence type="ECO:0000256" key="6">
    <source>
        <dbReference type="ARBA" id="ARBA00023163"/>
    </source>
</evidence>
<feature type="compositionally biased region" description="Low complexity" evidence="9">
    <location>
        <begin position="174"/>
        <end position="190"/>
    </location>
</feature>
<dbReference type="GO" id="GO:0045944">
    <property type="term" value="P:positive regulation of transcription by RNA polymerase II"/>
    <property type="evidence" value="ECO:0007669"/>
    <property type="project" value="TreeGrafter"/>
</dbReference>
<dbReference type="GO" id="GO:0008270">
    <property type="term" value="F:zinc ion binding"/>
    <property type="evidence" value="ECO:0007669"/>
    <property type="project" value="UniProtKB-KW"/>
</dbReference>
<dbReference type="InterPro" id="IPR013088">
    <property type="entry name" value="Znf_NHR/GATA"/>
</dbReference>
<evidence type="ECO:0000313" key="11">
    <source>
        <dbReference type="EMBL" id="SAM04023.1"/>
    </source>
</evidence>
<reference evidence="11" key="1">
    <citation type="submission" date="2016-04" db="EMBL/GenBank/DDBJ databases">
        <authorList>
            <person name="Evans L.H."/>
            <person name="Alamgir A."/>
            <person name="Owens N."/>
            <person name="Weber N.D."/>
            <person name="Virtaneva K."/>
            <person name="Barbian K."/>
            <person name="Babar A."/>
            <person name="Rosenke K."/>
        </authorList>
    </citation>
    <scope>NUCLEOTIDE SEQUENCE [LARGE SCALE GENOMIC DNA]</scope>
    <source>
        <strain evidence="11">CBS 101.48</strain>
    </source>
</reference>
<keyword evidence="5" id="KW-0805">Transcription regulation</keyword>
<keyword evidence="3 8" id="KW-0863">Zinc-finger</keyword>
<comment type="subcellular location">
    <subcellularLocation>
        <location evidence="1">Nucleus</location>
    </subcellularLocation>
</comment>
<dbReference type="GO" id="GO:0005634">
    <property type="term" value="C:nucleus"/>
    <property type="evidence" value="ECO:0007669"/>
    <property type="project" value="UniProtKB-SubCell"/>
</dbReference>
<dbReference type="OrthoDB" id="515401at2759"/>
<evidence type="ECO:0000256" key="1">
    <source>
        <dbReference type="ARBA" id="ARBA00004123"/>
    </source>
</evidence>
<gene>
    <name evidence="11" type="primary">ABSGL_09883.1 scaffold 11783</name>
</gene>
<keyword evidence="7" id="KW-0539">Nucleus</keyword>
<evidence type="ECO:0000256" key="3">
    <source>
        <dbReference type="ARBA" id="ARBA00022771"/>
    </source>
</evidence>
<feature type="compositionally biased region" description="Low complexity" evidence="9">
    <location>
        <begin position="588"/>
        <end position="599"/>
    </location>
</feature>
<feature type="compositionally biased region" description="Low complexity" evidence="9">
    <location>
        <begin position="452"/>
        <end position="475"/>
    </location>
</feature>
<proteinExistence type="predicted"/>
<name>A0A163K3N2_ABSGL</name>
<evidence type="ECO:0000256" key="9">
    <source>
        <dbReference type="SAM" id="MobiDB-lite"/>
    </source>
</evidence>
<feature type="domain" description="GATA-type" evidence="10">
    <location>
        <begin position="311"/>
        <end position="364"/>
    </location>
</feature>
<feature type="region of interest" description="Disordered" evidence="9">
    <location>
        <begin position="360"/>
        <end position="398"/>
    </location>
</feature>
<evidence type="ECO:0000256" key="8">
    <source>
        <dbReference type="PROSITE-ProRule" id="PRU00094"/>
    </source>
</evidence>
<dbReference type="FunFam" id="3.30.50.10:FF:000007">
    <property type="entry name" value="Nitrogen regulatory AreA, N-terminal"/>
    <property type="match status" value="1"/>
</dbReference>
<dbReference type="GO" id="GO:0000122">
    <property type="term" value="P:negative regulation of transcription by RNA polymerase II"/>
    <property type="evidence" value="ECO:0007669"/>
    <property type="project" value="TreeGrafter"/>
</dbReference>
<feature type="compositionally biased region" description="Low complexity" evidence="9">
    <location>
        <begin position="367"/>
        <end position="387"/>
    </location>
</feature>
<dbReference type="AlphaFoldDB" id="A0A163K3N2"/>
<dbReference type="InterPro" id="IPR039355">
    <property type="entry name" value="Transcription_factor_GATA"/>
</dbReference>
<sequence length="607" mass="65821">MDKTAHNNDLSLNKNNIMIATPAPDTMAQSILSDALFPERKASDAMDTEDDEEAAIKKEDPLSAQVWRLYTKAKDTLPNGARLENLTWRMMAMTLNKKQKVPSSPTTATQQDVTDQFVDSSAPIVDHSYSPLSPSHISSTAMSSNSITIPADTHAQLHHHHHTSYTPSLTNAISQKSDLSSSLSTASSSSSPPPETIHAGAMSFEDLLKVYATKQDTEQKSMSPSPSPPQHTTITTAATTGEANAGSFASFRDIPLSPSFSPNRHPSMIVSHSSPDQHSHADTQQSTTPSSPLQQSPSPTPTTSKKDEEKKPGGTKCTNCATTTTPLWRRNPEGQPLCNACGLFLKLHGVVRPLSLKTDVIKKRNRSNPNTAAPQPQPSQPGSLAAPMNGGPTNHTFGFTSVIGKRSNGNGVIQIAPNNTPVTTSVIKPLVSKECRPIRASSLNKRQRRFSQDGSDGSPSSPLSTHSMIDTSSSSGMVIGSFPGYHHHPPNAFSSNPSTPYQPTYNQHQLPHQQQQSANNYFQQQRPQYYHDNNHSNMTIGSAPTLSWMENQPQQLSPVDVSLSQMTPDQLQQLVFLYQQQSILQQDSSPGSNSHGSPPAWNIKHSS</sequence>
<evidence type="ECO:0000313" key="12">
    <source>
        <dbReference type="Proteomes" id="UP000078561"/>
    </source>
</evidence>
<dbReference type="CDD" id="cd00202">
    <property type="entry name" value="ZnF_GATA"/>
    <property type="match status" value="1"/>
</dbReference>
<dbReference type="InterPro" id="IPR013860">
    <property type="entry name" value="AreA_GATA"/>
</dbReference>
<feature type="region of interest" description="Disordered" evidence="9">
    <location>
        <begin position="155"/>
        <end position="198"/>
    </location>
</feature>
<dbReference type="EMBL" id="LT554349">
    <property type="protein sequence ID" value="SAM04023.1"/>
    <property type="molecule type" value="Genomic_DNA"/>
</dbReference>
<dbReference type="PANTHER" id="PTHR10071:SF281">
    <property type="entry name" value="BOX A-BINDING FACTOR-RELATED"/>
    <property type="match status" value="1"/>
</dbReference>
<dbReference type="PROSITE" id="PS00344">
    <property type="entry name" value="GATA_ZN_FINGER_1"/>
    <property type="match status" value="1"/>
</dbReference>
<evidence type="ECO:0000256" key="5">
    <source>
        <dbReference type="ARBA" id="ARBA00023015"/>
    </source>
</evidence>
<feature type="region of interest" description="Disordered" evidence="9">
    <location>
        <begin position="255"/>
        <end position="332"/>
    </location>
</feature>
<keyword evidence="2" id="KW-0479">Metal-binding</keyword>
<feature type="compositionally biased region" description="Low complexity" evidence="9">
    <location>
        <begin position="315"/>
        <end position="325"/>
    </location>
</feature>
<feature type="region of interest" description="Disordered" evidence="9">
    <location>
        <begin position="438"/>
        <end position="517"/>
    </location>
</feature>